<evidence type="ECO:0000313" key="16">
    <source>
        <dbReference type="EMBL" id="SHF17221.1"/>
    </source>
</evidence>
<dbReference type="OrthoDB" id="9795347at2"/>
<dbReference type="Gene3D" id="3.40.140.10">
    <property type="entry name" value="Cytidine Deaminase, domain 2"/>
    <property type="match status" value="1"/>
</dbReference>
<evidence type="ECO:0000256" key="1">
    <source>
        <dbReference type="ARBA" id="ARBA00001947"/>
    </source>
</evidence>
<dbReference type="Proteomes" id="UP000184404">
    <property type="component" value="Unassembled WGS sequence"/>
</dbReference>
<evidence type="ECO:0000256" key="5">
    <source>
        <dbReference type="ARBA" id="ARBA00018266"/>
    </source>
</evidence>
<evidence type="ECO:0000256" key="10">
    <source>
        <dbReference type="ARBA" id="ARBA00049252"/>
    </source>
</evidence>
<dbReference type="CDD" id="cd01283">
    <property type="entry name" value="cytidine_deaminase"/>
    <property type="match status" value="1"/>
</dbReference>
<dbReference type="PANTHER" id="PTHR11644:SF2">
    <property type="entry name" value="CYTIDINE DEAMINASE"/>
    <property type="match status" value="1"/>
</dbReference>
<evidence type="ECO:0000259" key="15">
    <source>
        <dbReference type="PROSITE" id="PS51747"/>
    </source>
</evidence>
<evidence type="ECO:0000313" key="17">
    <source>
        <dbReference type="Proteomes" id="UP000184404"/>
    </source>
</evidence>
<dbReference type="EC" id="3.5.4.5" evidence="4 14"/>
<comment type="catalytic activity">
    <reaction evidence="11 14">
        <text>cytidine + H2O + H(+) = uridine + NH4(+)</text>
        <dbReference type="Rhea" id="RHEA:16069"/>
        <dbReference type="ChEBI" id="CHEBI:15377"/>
        <dbReference type="ChEBI" id="CHEBI:15378"/>
        <dbReference type="ChEBI" id="CHEBI:16704"/>
        <dbReference type="ChEBI" id="CHEBI:17562"/>
        <dbReference type="ChEBI" id="CHEBI:28938"/>
        <dbReference type="EC" id="3.5.4.5"/>
    </reaction>
</comment>
<reference evidence="16 17" key="1">
    <citation type="submission" date="2016-11" db="EMBL/GenBank/DDBJ databases">
        <authorList>
            <person name="Jaros S."/>
            <person name="Januszkiewicz K."/>
            <person name="Wedrychowicz H."/>
        </authorList>
    </citation>
    <scope>NUCLEOTIDE SEQUENCE [LARGE SCALE GENOMIC DNA]</scope>
    <source>
        <strain evidence="16 17">DSM 10502</strain>
    </source>
</reference>
<dbReference type="STRING" id="1123243.SAMN02745190_02011"/>
<dbReference type="GO" id="GO:0008270">
    <property type="term" value="F:zinc ion binding"/>
    <property type="evidence" value="ECO:0007669"/>
    <property type="project" value="UniProtKB-UniRule"/>
</dbReference>
<proteinExistence type="inferred from homology"/>
<feature type="binding site" evidence="13">
    <location>
        <position position="88"/>
    </location>
    <ligand>
        <name>Zn(2+)</name>
        <dbReference type="ChEBI" id="CHEBI:29105"/>
        <note>catalytic</note>
    </ligand>
</feature>
<dbReference type="Pfam" id="PF00383">
    <property type="entry name" value="dCMP_cyt_deam_1"/>
    <property type="match status" value="1"/>
</dbReference>
<feature type="active site" description="Proton donor" evidence="12">
    <location>
        <position position="57"/>
    </location>
</feature>
<dbReference type="SUPFAM" id="SSF53927">
    <property type="entry name" value="Cytidine deaminase-like"/>
    <property type="match status" value="1"/>
</dbReference>
<feature type="domain" description="CMP/dCMP-type deaminase" evidence="15">
    <location>
        <begin position="3"/>
        <end position="128"/>
    </location>
</feature>
<sequence>MTEEDKALLDEAARVRGFAYAPYSNFKVGAAIRTKDGKMYGGCNIENSSFSSTMCAERTAIYRAVSSGETEFDAIAVVSDSPNPAAPCGSCLQVMAEFGVSRIIMSNLNGDTEEMTIGELLPKAFSKENME</sequence>
<name>A0A1M4ZGT5_9FIRM</name>
<dbReference type="PANTHER" id="PTHR11644">
    <property type="entry name" value="CYTIDINE DEAMINASE"/>
    <property type="match status" value="1"/>
</dbReference>
<evidence type="ECO:0000256" key="14">
    <source>
        <dbReference type="RuleBase" id="RU364006"/>
    </source>
</evidence>
<evidence type="ECO:0000256" key="6">
    <source>
        <dbReference type="ARBA" id="ARBA00022723"/>
    </source>
</evidence>
<protein>
    <recommendedName>
        <fullName evidence="5 14">Cytidine deaminase</fullName>
        <ecNumber evidence="4 14">3.5.4.5</ecNumber>
    </recommendedName>
    <alternativeName>
        <fullName evidence="9 14">Cytidine aminohydrolase</fullName>
    </alternativeName>
</protein>
<dbReference type="NCBIfam" id="TIGR01354">
    <property type="entry name" value="cyt_deam_tetra"/>
    <property type="match status" value="1"/>
</dbReference>
<keyword evidence="6 13" id="KW-0479">Metal-binding</keyword>
<keyword evidence="8 13" id="KW-0862">Zinc</keyword>
<dbReference type="InterPro" id="IPR050202">
    <property type="entry name" value="Cyt/Deoxycyt_deaminase"/>
</dbReference>
<dbReference type="PROSITE" id="PS00903">
    <property type="entry name" value="CYT_DCMP_DEAMINASES_1"/>
    <property type="match status" value="1"/>
</dbReference>
<dbReference type="FunFam" id="3.40.140.10:FF:000008">
    <property type="entry name" value="Cytidine deaminase"/>
    <property type="match status" value="1"/>
</dbReference>
<comment type="function">
    <text evidence="2 14">This enzyme scavenges exogenous and endogenous cytidine and 2'-deoxycytidine for UMP synthesis.</text>
</comment>
<dbReference type="AlphaFoldDB" id="A0A1M4ZGT5"/>
<dbReference type="InterPro" id="IPR002125">
    <property type="entry name" value="CMP_dCMP_dom"/>
</dbReference>
<comment type="catalytic activity">
    <reaction evidence="10 14">
        <text>2'-deoxycytidine + H2O + H(+) = 2'-deoxyuridine + NH4(+)</text>
        <dbReference type="Rhea" id="RHEA:13433"/>
        <dbReference type="ChEBI" id="CHEBI:15377"/>
        <dbReference type="ChEBI" id="CHEBI:15378"/>
        <dbReference type="ChEBI" id="CHEBI:15698"/>
        <dbReference type="ChEBI" id="CHEBI:16450"/>
        <dbReference type="ChEBI" id="CHEBI:28938"/>
        <dbReference type="EC" id="3.5.4.5"/>
    </reaction>
</comment>
<dbReference type="GO" id="GO:0004126">
    <property type="term" value="F:cytidine deaminase activity"/>
    <property type="evidence" value="ECO:0007669"/>
    <property type="project" value="UniProtKB-UniRule"/>
</dbReference>
<evidence type="ECO:0000256" key="2">
    <source>
        <dbReference type="ARBA" id="ARBA00003949"/>
    </source>
</evidence>
<organism evidence="16 17">
    <name type="scientific">Schwartzia succinivorans DSM 10502</name>
    <dbReference type="NCBI Taxonomy" id="1123243"/>
    <lineage>
        <taxon>Bacteria</taxon>
        <taxon>Bacillati</taxon>
        <taxon>Bacillota</taxon>
        <taxon>Negativicutes</taxon>
        <taxon>Selenomonadales</taxon>
        <taxon>Selenomonadaceae</taxon>
        <taxon>Schwartzia</taxon>
    </lineage>
</organism>
<dbReference type="InterPro" id="IPR016192">
    <property type="entry name" value="APOBEC/CMP_deaminase_Zn-bd"/>
</dbReference>
<comment type="cofactor">
    <cofactor evidence="1 13 14">
        <name>Zn(2+)</name>
        <dbReference type="ChEBI" id="CHEBI:29105"/>
    </cofactor>
</comment>
<dbReference type="EMBL" id="FQUG01000008">
    <property type="protein sequence ID" value="SHF17221.1"/>
    <property type="molecule type" value="Genomic_DNA"/>
</dbReference>
<evidence type="ECO:0000256" key="4">
    <source>
        <dbReference type="ARBA" id="ARBA00012783"/>
    </source>
</evidence>
<evidence type="ECO:0000256" key="3">
    <source>
        <dbReference type="ARBA" id="ARBA00006576"/>
    </source>
</evidence>
<dbReference type="GO" id="GO:0005829">
    <property type="term" value="C:cytosol"/>
    <property type="evidence" value="ECO:0007669"/>
    <property type="project" value="TreeGrafter"/>
</dbReference>
<accession>A0A1M4ZGT5</accession>
<dbReference type="GO" id="GO:0042802">
    <property type="term" value="F:identical protein binding"/>
    <property type="evidence" value="ECO:0007669"/>
    <property type="project" value="UniProtKB-ARBA"/>
</dbReference>
<evidence type="ECO:0000256" key="13">
    <source>
        <dbReference type="PIRSR" id="PIRSR606262-3"/>
    </source>
</evidence>
<keyword evidence="7 14" id="KW-0378">Hydrolase</keyword>
<evidence type="ECO:0000256" key="8">
    <source>
        <dbReference type="ARBA" id="ARBA00022833"/>
    </source>
</evidence>
<dbReference type="GO" id="GO:0072527">
    <property type="term" value="P:pyrimidine-containing compound metabolic process"/>
    <property type="evidence" value="ECO:0007669"/>
    <property type="project" value="UniProtKB-ARBA"/>
</dbReference>
<gene>
    <name evidence="16" type="ORF">SAMN02745190_02011</name>
</gene>
<evidence type="ECO:0000256" key="9">
    <source>
        <dbReference type="ARBA" id="ARBA00032005"/>
    </source>
</evidence>
<evidence type="ECO:0000256" key="12">
    <source>
        <dbReference type="PIRSR" id="PIRSR606262-1"/>
    </source>
</evidence>
<dbReference type="RefSeq" id="WP_072936106.1">
    <property type="nucleotide sequence ID" value="NZ_FQUG01000008.1"/>
</dbReference>
<feature type="binding site" evidence="13">
    <location>
        <position position="55"/>
    </location>
    <ligand>
        <name>Zn(2+)</name>
        <dbReference type="ChEBI" id="CHEBI:29105"/>
        <note>catalytic</note>
    </ligand>
</feature>
<dbReference type="NCBIfam" id="NF004064">
    <property type="entry name" value="PRK05578.1"/>
    <property type="match status" value="1"/>
</dbReference>
<evidence type="ECO:0000256" key="11">
    <source>
        <dbReference type="ARBA" id="ARBA00049558"/>
    </source>
</evidence>
<feature type="binding site" evidence="13">
    <location>
        <position position="91"/>
    </location>
    <ligand>
        <name>Zn(2+)</name>
        <dbReference type="ChEBI" id="CHEBI:29105"/>
        <note>catalytic</note>
    </ligand>
</feature>
<dbReference type="GO" id="GO:0055086">
    <property type="term" value="P:nucleobase-containing small molecule metabolic process"/>
    <property type="evidence" value="ECO:0007669"/>
    <property type="project" value="UniProtKB-ARBA"/>
</dbReference>
<dbReference type="InterPro" id="IPR006262">
    <property type="entry name" value="Cyt_deam_tetra"/>
</dbReference>
<comment type="similarity">
    <text evidence="3 14">Belongs to the cytidine and deoxycytidylate deaminase family.</text>
</comment>
<evidence type="ECO:0000256" key="7">
    <source>
        <dbReference type="ARBA" id="ARBA00022801"/>
    </source>
</evidence>
<keyword evidence="17" id="KW-1185">Reference proteome</keyword>
<dbReference type="InterPro" id="IPR016193">
    <property type="entry name" value="Cytidine_deaminase-like"/>
</dbReference>
<dbReference type="PROSITE" id="PS51747">
    <property type="entry name" value="CYT_DCMP_DEAMINASES_2"/>
    <property type="match status" value="1"/>
</dbReference>